<dbReference type="PANTHER" id="PTHR21523">
    <property type="match status" value="1"/>
</dbReference>
<protein>
    <submittedName>
        <fullName evidence="1">Uncharacterized protein</fullName>
    </submittedName>
</protein>
<name>A0A4U5MEN1_STECR</name>
<dbReference type="AlphaFoldDB" id="A0A4U5MEN1"/>
<comment type="caution">
    <text evidence="1">The sequence shown here is derived from an EMBL/GenBank/DDBJ whole genome shotgun (WGS) entry which is preliminary data.</text>
</comment>
<evidence type="ECO:0000313" key="1">
    <source>
        <dbReference type="EMBL" id="TKR67657.1"/>
    </source>
</evidence>
<gene>
    <name evidence="1" type="ORF">L596_023774</name>
</gene>
<dbReference type="Pfam" id="PF04870">
    <property type="entry name" value="Moulting_cycle"/>
    <property type="match status" value="1"/>
</dbReference>
<dbReference type="Proteomes" id="UP000298663">
    <property type="component" value="Unassembled WGS sequence"/>
</dbReference>
<dbReference type="EMBL" id="AZBU02000008">
    <property type="protein sequence ID" value="TKR67657.1"/>
    <property type="molecule type" value="Genomic_DNA"/>
</dbReference>
<keyword evidence="2" id="KW-1185">Reference proteome</keyword>
<reference evidence="1 2" key="2">
    <citation type="journal article" date="2019" name="G3 (Bethesda)">
        <title>Hybrid Assembly of the Genome of the Entomopathogenic Nematode Steinernema carpocapsae Identifies the X-Chromosome.</title>
        <authorList>
            <person name="Serra L."/>
            <person name="Macchietto M."/>
            <person name="Macias-Munoz A."/>
            <person name="McGill C.J."/>
            <person name="Rodriguez I.M."/>
            <person name="Rodriguez B."/>
            <person name="Murad R."/>
            <person name="Mortazavi A."/>
        </authorList>
    </citation>
    <scope>NUCLEOTIDE SEQUENCE [LARGE SCALE GENOMIC DNA]</scope>
    <source>
        <strain evidence="1 2">ALL</strain>
    </source>
</reference>
<evidence type="ECO:0000313" key="2">
    <source>
        <dbReference type="Proteomes" id="UP000298663"/>
    </source>
</evidence>
<dbReference type="OrthoDB" id="5917548at2759"/>
<accession>A0A4U5MEN1</accession>
<reference evidence="1 2" key="1">
    <citation type="journal article" date="2015" name="Genome Biol.">
        <title>Comparative genomics of Steinernema reveals deeply conserved gene regulatory networks.</title>
        <authorList>
            <person name="Dillman A.R."/>
            <person name="Macchietto M."/>
            <person name="Porter C.F."/>
            <person name="Rogers A."/>
            <person name="Williams B."/>
            <person name="Antoshechkin I."/>
            <person name="Lee M.M."/>
            <person name="Goodwin Z."/>
            <person name="Lu X."/>
            <person name="Lewis E.E."/>
            <person name="Goodrich-Blair H."/>
            <person name="Stock S.P."/>
            <person name="Adams B.J."/>
            <person name="Sternberg P.W."/>
            <person name="Mortazavi A."/>
        </authorList>
    </citation>
    <scope>NUCLEOTIDE SEQUENCE [LARGE SCALE GENOMIC DNA]</scope>
    <source>
        <strain evidence="1 2">ALL</strain>
    </source>
</reference>
<sequence>MHTVWYYQAVEGLLGAYGRKLYRSMDRKAQSAFIYCLSKIQEDIEIRSGARCITAAIDGRLPLSPIRPILKFRRKPLIPKRPLRRKEIKMRKKAPYSALIIKRKFRKSRTKREHRLTSRVCGSFASFISKPDFQNTYNRNWNITSAFEMSSLLDTKRKNPKSPVTLLARFLTNMVKSVDPRNRNVTRTTWDDSQRRISKIETIIERQGDFNFKRRMLDVVTGVKRRRKITEKIKNLMPGNRSPLMTDVFKLVESFSKHNEDVNYRFLSPKFGSVFPRQDSHRTGHVFSPNILPFYRDNSANSILPIPDIVESMGIPDADQKAVLELIMEASGARLVVDEAFKVFEKATASGFLEDILNITNVITNTFQKIEQTYSEEQKKQMETDDFAFMTVEQLKEMFTSGGVFNVSDMPINLDDYAQWTDEDREEALVQKIRVLAEEADPRGSRSKRQITLSPFVFSPTKLEVIRLLRNTHSPFFPGKRSGSNDALAERLLAAHPKSPNLESSGLHADGRFSARLRSLHTRSKRLLGCRLRRLRLLALFHLSQRLQPLRPLSAHPQSPHALSGRRFTHSPQRDHLESLLYVASTGD</sequence>
<dbReference type="InterPro" id="IPR006954">
    <property type="entry name" value="Mlt-10-like"/>
</dbReference>
<proteinExistence type="predicted"/>
<organism evidence="1 2">
    <name type="scientific">Steinernema carpocapsae</name>
    <name type="common">Entomopathogenic nematode</name>
    <dbReference type="NCBI Taxonomy" id="34508"/>
    <lineage>
        <taxon>Eukaryota</taxon>
        <taxon>Metazoa</taxon>
        <taxon>Ecdysozoa</taxon>
        <taxon>Nematoda</taxon>
        <taxon>Chromadorea</taxon>
        <taxon>Rhabditida</taxon>
        <taxon>Tylenchina</taxon>
        <taxon>Panagrolaimomorpha</taxon>
        <taxon>Strongyloidoidea</taxon>
        <taxon>Steinernematidae</taxon>
        <taxon>Steinernema</taxon>
    </lineage>
</organism>
<dbReference type="PANTHER" id="PTHR21523:SF46">
    <property type="entry name" value="MLT-TEN (MLT-10) RELATED"/>
    <property type="match status" value="1"/>
</dbReference>